<name>A0ACB8FDI9_9SAUR</name>
<keyword evidence="2" id="KW-1185">Reference proteome</keyword>
<dbReference type="Proteomes" id="UP000827872">
    <property type="component" value="Linkage Group LG09"/>
</dbReference>
<accession>A0ACB8FDI9</accession>
<dbReference type="EMBL" id="CM037622">
    <property type="protein sequence ID" value="KAH8003535.1"/>
    <property type="molecule type" value="Genomic_DNA"/>
</dbReference>
<comment type="caution">
    <text evidence="1">The sequence shown here is derived from an EMBL/GenBank/DDBJ whole genome shotgun (WGS) entry which is preliminary data.</text>
</comment>
<reference evidence="1" key="1">
    <citation type="submission" date="2021-08" db="EMBL/GenBank/DDBJ databases">
        <title>The first chromosome-level gecko genome reveals the dynamic sex chromosomes of Neotropical dwarf geckos (Sphaerodactylidae: Sphaerodactylus).</title>
        <authorList>
            <person name="Pinto B.J."/>
            <person name="Keating S.E."/>
            <person name="Gamble T."/>
        </authorList>
    </citation>
    <scope>NUCLEOTIDE SEQUENCE</scope>
    <source>
        <strain evidence="1">TG3544</strain>
    </source>
</reference>
<proteinExistence type="predicted"/>
<gene>
    <name evidence="1" type="ORF">K3G42_019671</name>
</gene>
<organism evidence="1 2">
    <name type="scientific">Sphaerodactylus townsendi</name>
    <dbReference type="NCBI Taxonomy" id="933632"/>
    <lineage>
        <taxon>Eukaryota</taxon>
        <taxon>Metazoa</taxon>
        <taxon>Chordata</taxon>
        <taxon>Craniata</taxon>
        <taxon>Vertebrata</taxon>
        <taxon>Euteleostomi</taxon>
        <taxon>Lepidosauria</taxon>
        <taxon>Squamata</taxon>
        <taxon>Bifurcata</taxon>
        <taxon>Gekkota</taxon>
        <taxon>Sphaerodactylidae</taxon>
        <taxon>Sphaerodactylus</taxon>
    </lineage>
</organism>
<evidence type="ECO:0000313" key="1">
    <source>
        <dbReference type="EMBL" id="KAH8003535.1"/>
    </source>
</evidence>
<protein>
    <submittedName>
        <fullName evidence="1">Uncharacterized protein</fullName>
    </submittedName>
</protein>
<evidence type="ECO:0000313" key="2">
    <source>
        <dbReference type="Proteomes" id="UP000827872"/>
    </source>
</evidence>
<sequence>MGVKENPEEKAPEKPPSPKESPHFYRKGTTPPGSPEESPRQSPQHSPEPSPAKQVKKQNSTSQRLIQEKKNITENTIPVANKPLPLKSPVKEEILVKQQPKLSPHRNPTSTDKGELHDHYHGYYVKTNPTLYPYELGEDESHANPSSSALALVASAPKPSPGLQLDAKESIKKPEFTAPKNPANNNFHSSVEREINSLLQSTEALFMVLLPEAFRGTPFVIKNQIQSYSHSFCPFSNLIGIEKVKS</sequence>